<sequence>MAPVWPKKILLITNVERGELNVFLATAQSLLDADPTLDLHLATHADLQLPLPEGIHYHQINGPPMLQAIEEYFSRKQGSGNLPKSFTKPLGFVNTRRAIRDTASTVMPYTGRQMTELFTSIVDIIQDVNPDLVVVDSKMSAGLTACYHVGARFLCLGPNAISEFAAPAQPLGASHWNIPALFSGFTYPVPWHKKLLNAYYARFADKAFKKDPQKQEVQSYLAAHTVLKTPADLVQNRPEHVKILVGSLSQLDFPLKVPSHIIPCGPIVRQAEAVAESDPKLAEWLSEGRTLYVNMGSFVKMTEDEAAEIAQAIKIVIDYLDKELGKARLKVFWKLKKKGKYSVYEPSCKVSQFLHREFEWDRIRVVDWVKAEPISILNTGRIACSVHHGGAGSFNEAITTGTPQVILPVWATGYDYAQRVELLGVGRWGNRAAKPHWSAQELSSKLLEVLDGGNLNPMKKKAVILQQICEQSGNGADCAALAILQECEKYVFSEWKE</sequence>
<dbReference type="PANTHER" id="PTHR48050:SF13">
    <property type="entry name" value="STEROL 3-BETA-GLUCOSYLTRANSFERASE UGT80A2"/>
    <property type="match status" value="1"/>
</dbReference>
<evidence type="ECO:0000313" key="4">
    <source>
        <dbReference type="Proteomes" id="UP000827724"/>
    </source>
</evidence>
<keyword evidence="4" id="KW-1185">Reference proteome</keyword>
<dbReference type="Proteomes" id="UP000827724">
    <property type="component" value="Unassembled WGS sequence"/>
</dbReference>
<accession>A0A9P8TX84</accession>
<comment type="caution">
    <text evidence="3">The sequence shown here is derived from an EMBL/GenBank/DDBJ whole genome shotgun (WGS) entry which is preliminary data.</text>
</comment>
<dbReference type="Pfam" id="PF06722">
    <property type="entry name" value="EryCIII-like_C"/>
    <property type="match status" value="1"/>
</dbReference>
<protein>
    <submittedName>
        <fullName evidence="3">Diacylglycerol o-acyltransferase</fullName>
    </submittedName>
</protein>
<dbReference type="Gene3D" id="3.40.50.2000">
    <property type="entry name" value="Glycogen Phosphorylase B"/>
    <property type="match status" value="2"/>
</dbReference>
<evidence type="ECO:0000313" key="3">
    <source>
        <dbReference type="EMBL" id="KAH6607074.1"/>
    </source>
</evidence>
<dbReference type="GO" id="GO:0016758">
    <property type="term" value="F:hexosyltransferase activity"/>
    <property type="evidence" value="ECO:0007669"/>
    <property type="project" value="UniProtKB-ARBA"/>
</dbReference>
<proteinExistence type="predicted"/>
<dbReference type="AlphaFoldDB" id="A0A9P8TX84"/>
<name>A0A9P8TX84_9HYPO</name>
<dbReference type="EMBL" id="JAIWOZ010000003">
    <property type="protein sequence ID" value="KAH6607074.1"/>
    <property type="molecule type" value="Genomic_DNA"/>
</dbReference>
<gene>
    <name evidence="3" type="ORF">Trco_003387</name>
</gene>
<evidence type="ECO:0000259" key="2">
    <source>
        <dbReference type="Pfam" id="PF06722"/>
    </source>
</evidence>
<keyword evidence="1" id="KW-0808">Transferase</keyword>
<dbReference type="InterPro" id="IPR050426">
    <property type="entry name" value="Glycosyltransferase_28"/>
</dbReference>
<dbReference type="OrthoDB" id="5835829at2759"/>
<dbReference type="PANTHER" id="PTHR48050">
    <property type="entry name" value="STEROL 3-BETA-GLUCOSYLTRANSFERASE"/>
    <property type="match status" value="1"/>
</dbReference>
<dbReference type="GO" id="GO:0008194">
    <property type="term" value="F:UDP-glycosyltransferase activity"/>
    <property type="evidence" value="ECO:0007669"/>
    <property type="project" value="InterPro"/>
</dbReference>
<reference evidence="3" key="1">
    <citation type="submission" date="2021-08" db="EMBL/GenBank/DDBJ databases">
        <title>Chromosome-Level Trichoderma cornu-damae using Hi-C Data.</title>
        <authorList>
            <person name="Kim C.S."/>
        </authorList>
    </citation>
    <scope>NUCLEOTIDE SEQUENCE</scope>
    <source>
        <strain evidence="3">KA19-0412C</strain>
    </source>
</reference>
<dbReference type="CDD" id="cd03784">
    <property type="entry name" value="GT1_Gtf-like"/>
    <property type="match status" value="1"/>
</dbReference>
<feature type="domain" description="Erythromycin biosynthesis protein CIII-like C-terminal" evidence="2">
    <location>
        <begin position="361"/>
        <end position="451"/>
    </location>
</feature>
<evidence type="ECO:0000256" key="1">
    <source>
        <dbReference type="ARBA" id="ARBA00022679"/>
    </source>
</evidence>
<dbReference type="InterPro" id="IPR010610">
    <property type="entry name" value="EryCIII-like_C"/>
</dbReference>
<dbReference type="InterPro" id="IPR002213">
    <property type="entry name" value="UDP_glucos_trans"/>
</dbReference>
<organism evidence="3 4">
    <name type="scientific">Trichoderma cornu-damae</name>
    <dbReference type="NCBI Taxonomy" id="654480"/>
    <lineage>
        <taxon>Eukaryota</taxon>
        <taxon>Fungi</taxon>
        <taxon>Dikarya</taxon>
        <taxon>Ascomycota</taxon>
        <taxon>Pezizomycotina</taxon>
        <taxon>Sordariomycetes</taxon>
        <taxon>Hypocreomycetidae</taxon>
        <taxon>Hypocreales</taxon>
        <taxon>Hypocreaceae</taxon>
        <taxon>Trichoderma</taxon>
    </lineage>
</organism>
<dbReference type="SUPFAM" id="SSF53756">
    <property type="entry name" value="UDP-Glycosyltransferase/glycogen phosphorylase"/>
    <property type="match status" value="1"/>
</dbReference>